<reference evidence="1 2" key="1">
    <citation type="journal article" date="2019" name="Int. J. Syst. Evol. Microbiol.">
        <title>The Global Catalogue of Microorganisms (GCM) 10K type strain sequencing project: providing services to taxonomists for standard genome sequencing and annotation.</title>
        <authorList>
            <consortium name="The Broad Institute Genomics Platform"/>
            <consortium name="The Broad Institute Genome Sequencing Center for Infectious Disease"/>
            <person name="Wu L."/>
            <person name="Ma J."/>
        </authorList>
    </citation>
    <scope>NUCLEOTIDE SEQUENCE [LARGE SCALE GENOMIC DNA]</scope>
    <source>
        <strain evidence="1 2">JCM 15503</strain>
    </source>
</reference>
<dbReference type="RefSeq" id="WP_141287911.1">
    <property type="nucleotide sequence ID" value="NZ_BAAAEW010000042.1"/>
</dbReference>
<dbReference type="EMBL" id="BAAAEW010000042">
    <property type="protein sequence ID" value="GAA0764133.1"/>
    <property type="molecule type" value="Genomic_DNA"/>
</dbReference>
<gene>
    <name evidence="1" type="ORF">GCM10009107_49870</name>
</gene>
<evidence type="ECO:0000313" key="2">
    <source>
        <dbReference type="Proteomes" id="UP001500279"/>
    </source>
</evidence>
<accession>A0ABN1KF02</accession>
<protein>
    <recommendedName>
        <fullName evidence="3">Baseplate protein J-like domain-containing protein</fullName>
    </recommendedName>
</protein>
<keyword evidence="2" id="KW-1185">Reference proteome</keyword>
<sequence>MNTIDTARADRLYALLPTVHRMRDADQGYPLKALLHVIAEQVNVVEDDIAQLYDNWFIETAQDWAVPYIGDLVGHVPLAEAGLPADAPACENPRVLVPRREVANAIRNRRAKGTLALLEQLAQDVAGWPARAVEFFKLLVRDQNINHLYLERHRLVDLREMDALDQLGGPFEAIAHSVDLRRIDSHRGTGLFNIPSVGVYAWRLLSLPVTDTPACCIEEAGPHCFTFSVLGQDAPLFVAPQPETDPSHIAEELNLPAAIRRHAFDANPGAFYGEELSLSIRAEGWAGAPGSAIVPLAQIVPADLSGWTYVPRANQVAVDPVLGRIAFPPSQLPRKGVRVSYRYGQPSAIGGGEYERPLLAPAGPYKLYRVGEGDQFEFHRIADALAQWQKDQPDDAVIELGSSAVFVEPLSVTLADGQSLQLRAAQRTRPVLRLIDWQTDLPDALTITLGERSRISLDGLLVTGRPLRVQGRSDGYASADVCGARVVIRHCTLVPGWGIDCNCEPRRPAEPSLEMNGLRATISVEHSIVGTIRVSEDQVGLDPIPLNISDSIVDATGHDMQAIGGPGDGIAHVMLTVSDTTVFGIVDVHAITLAENCIFTGCVNVARRQIGCMRFCYVPCRCRTPRRYRCQPDEAIADVRRRITDADPLHAEILSEQLRLRPQFTSERYGTPGYAQLGIHCAAEIVRGADDDSEMGVYHDLFQPQRAANLRARLAQFTPAGMHVGLLFAN</sequence>
<evidence type="ECO:0008006" key="3">
    <source>
        <dbReference type="Google" id="ProtNLM"/>
    </source>
</evidence>
<comment type="caution">
    <text evidence="1">The sequence shown here is derived from an EMBL/GenBank/DDBJ whole genome shotgun (WGS) entry which is preliminary data.</text>
</comment>
<dbReference type="Proteomes" id="UP001500279">
    <property type="component" value="Unassembled WGS sequence"/>
</dbReference>
<proteinExistence type="predicted"/>
<organism evidence="1 2">
    <name type="scientific">Ideonella azotifigens</name>
    <dbReference type="NCBI Taxonomy" id="513160"/>
    <lineage>
        <taxon>Bacteria</taxon>
        <taxon>Pseudomonadati</taxon>
        <taxon>Pseudomonadota</taxon>
        <taxon>Betaproteobacteria</taxon>
        <taxon>Burkholderiales</taxon>
        <taxon>Sphaerotilaceae</taxon>
        <taxon>Ideonella</taxon>
    </lineage>
</organism>
<evidence type="ECO:0000313" key="1">
    <source>
        <dbReference type="EMBL" id="GAA0764133.1"/>
    </source>
</evidence>
<name>A0ABN1KF02_9BURK</name>